<keyword evidence="3 7" id="KW-0597">Phosphoprotein</keyword>
<dbReference type="InterPro" id="IPR018062">
    <property type="entry name" value="HTH_AraC-typ_CS"/>
</dbReference>
<evidence type="ECO:0000259" key="8">
    <source>
        <dbReference type="PROSITE" id="PS01124"/>
    </source>
</evidence>
<dbReference type="CDD" id="cd17574">
    <property type="entry name" value="REC_OmpR"/>
    <property type="match status" value="1"/>
</dbReference>
<keyword evidence="12" id="KW-1185">Reference proteome</keyword>
<dbReference type="STRING" id="447422.SAMN05660903_01160"/>
<reference evidence="11 12" key="1">
    <citation type="submission" date="2015-10" db="EMBL/GenBank/DDBJ databases">
        <title>Draft genome sequence of Salegentibacter salinarum KCTC 12975.</title>
        <authorList>
            <person name="Lin W."/>
            <person name="Zheng Q."/>
        </authorList>
    </citation>
    <scope>NUCLEOTIDE SEQUENCE [LARGE SCALE GENOMIC DNA]</scope>
    <source>
        <strain evidence="11 12">KCTC 12975</strain>
    </source>
</reference>
<dbReference type="Pfam" id="PF12833">
    <property type="entry name" value="HTH_18"/>
    <property type="match status" value="1"/>
</dbReference>
<dbReference type="InterPro" id="IPR018060">
    <property type="entry name" value="HTH_AraC"/>
</dbReference>
<accession>A0A2N0TSI4</accession>
<dbReference type="SMART" id="SM00448">
    <property type="entry name" value="REC"/>
    <property type="match status" value="1"/>
</dbReference>
<comment type="catalytic activity">
    <reaction evidence="1">
        <text>ATP + protein L-histidine = ADP + protein N-phospho-L-histidine.</text>
        <dbReference type="EC" id="2.7.13.3"/>
    </reaction>
</comment>
<dbReference type="SUPFAM" id="SSF52172">
    <property type="entry name" value="CheY-like"/>
    <property type="match status" value="1"/>
</dbReference>
<dbReference type="InterPro" id="IPR011123">
    <property type="entry name" value="Y_Y_Y"/>
</dbReference>
<dbReference type="InterPro" id="IPR036097">
    <property type="entry name" value="HisK_dim/P_sf"/>
</dbReference>
<dbReference type="Gene3D" id="2.60.40.10">
    <property type="entry name" value="Immunoglobulins"/>
    <property type="match status" value="1"/>
</dbReference>
<evidence type="ECO:0000256" key="7">
    <source>
        <dbReference type="PROSITE-ProRule" id="PRU00169"/>
    </source>
</evidence>
<keyword evidence="6" id="KW-0804">Transcription</keyword>
<dbReference type="Pfam" id="PF00512">
    <property type="entry name" value="HisKA"/>
    <property type="match status" value="1"/>
</dbReference>
<keyword evidence="4" id="KW-0805">Transcription regulation</keyword>
<dbReference type="Pfam" id="PF00072">
    <property type="entry name" value="Response_reg"/>
    <property type="match status" value="1"/>
</dbReference>
<dbReference type="Gene3D" id="3.40.50.2300">
    <property type="match status" value="1"/>
</dbReference>
<evidence type="ECO:0000259" key="10">
    <source>
        <dbReference type="PROSITE" id="PS50110"/>
    </source>
</evidence>
<evidence type="ECO:0000313" key="11">
    <source>
        <dbReference type="EMBL" id="PKD17701.1"/>
    </source>
</evidence>
<gene>
    <name evidence="11" type="ORF">APR41_05695</name>
</gene>
<dbReference type="CDD" id="cd00075">
    <property type="entry name" value="HATPase"/>
    <property type="match status" value="1"/>
</dbReference>
<dbReference type="PROSITE" id="PS50109">
    <property type="entry name" value="HIS_KIN"/>
    <property type="match status" value="1"/>
</dbReference>
<organism evidence="11 12">
    <name type="scientific">Salegentibacter salinarum</name>
    <dbReference type="NCBI Taxonomy" id="447422"/>
    <lineage>
        <taxon>Bacteria</taxon>
        <taxon>Pseudomonadati</taxon>
        <taxon>Bacteroidota</taxon>
        <taxon>Flavobacteriia</taxon>
        <taxon>Flavobacteriales</taxon>
        <taxon>Flavobacteriaceae</taxon>
        <taxon>Salegentibacter</taxon>
    </lineage>
</organism>
<evidence type="ECO:0000256" key="6">
    <source>
        <dbReference type="ARBA" id="ARBA00023163"/>
    </source>
</evidence>
<dbReference type="SUPFAM" id="SSF63829">
    <property type="entry name" value="Calcium-dependent phosphotriesterase"/>
    <property type="match status" value="2"/>
</dbReference>
<dbReference type="GO" id="GO:0043565">
    <property type="term" value="F:sequence-specific DNA binding"/>
    <property type="evidence" value="ECO:0007669"/>
    <property type="project" value="InterPro"/>
</dbReference>
<dbReference type="SUPFAM" id="SSF47384">
    <property type="entry name" value="Homodimeric domain of signal transducing histidine kinase"/>
    <property type="match status" value="1"/>
</dbReference>
<dbReference type="Pfam" id="PF07494">
    <property type="entry name" value="Reg_prop"/>
    <property type="match status" value="4"/>
</dbReference>
<dbReference type="RefSeq" id="WP_079712287.1">
    <property type="nucleotide sequence ID" value="NZ_FUZC01000003.1"/>
</dbReference>
<dbReference type="EC" id="2.7.13.3" evidence="2"/>
<evidence type="ECO:0000256" key="4">
    <source>
        <dbReference type="ARBA" id="ARBA00023015"/>
    </source>
</evidence>
<dbReference type="Gene3D" id="1.10.287.130">
    <property type="match status" value="1"/>
</dbReference>
<feature type="domain" description="Histidine kinase" evidence="9">
    <location>
        <begin position="853"/>
        <end position="1066"/>
    </location>
</feature>
<dbReference type="GO" id="GO:0003700">
    <property type="term" value="F:DNA-binding transcription factor activity"/>
    <property type="evidence" value="ECO:0007669"/>
    <property type="project" value="InterPro"/>
</dbReference>
<dbReference type="SUPFAM" id="SSF55874">
    <property type="entry name" value="ATPase domain of HSP90 chaperone/DNA topoisomerase II/histidine kinase"/>
    <property type="match status" value="1"/>
</dbReference>
<dbReference type="Pfam" id="PF07495">
    <property type="entry name" value="Y_Y_Y"/>
    <property type="match status" value="1"/>
</dbReference>
<dbReference type="InterPro" id="IPR004358">
    <property type="entry name" value="Sig_transdc_His_kin-like_C"/>
</dbReference>
<protein>
    <recommendedName>
        <fullName evidence="2">histidine kinase</fullName>
        <ecNumber evidence="2">2.7.13.3</ecNumber>
    </recommendedName>
</protein>
<evidence type="ECO:0000313" key="12">
    <source>
        <dbReference type="Proteomes" id="UP000232673"/>
    </source>
</evidence>
<dbReference type="SUPFAM" id="SSF46689">
    <property type="entry name" value="Homeodomain-like"/>
    <property type="match status" value="1"/>
</dbReference>
<comment type="caution">
    <text evidence="11">The sequence shown here is derived from an EMBL/GenBank/DDBJ whole genome shotgun (WGS) entry which is preliminary data.</text>
</comment>
<sequence>MKIRYLIFFILILKTSFLVSQNSIKDGSLGDSLHFHLLDVSSGLSHNFINDIKQDSLGFMWIATIDGLNRYDGNQFVQFKKQRGSSERGLVNNYIQQLELKNGKELVVATDAGLVIYNSRIDKFQLINTEDGLLNNSVSAIETGPGDNSVIGTYRGGIQFANNKWDLKYSRENFVQNINLTSNEISSIQLQQDSILWVGTYNDGLNKINLKNGRVSHLFEKNKSTTSRVINSLYEDIDGNLWVGTRNGLHVITRLNDTISINAKSGSQGLSDMDVLCFEEDLNNNIWIGTRNGGLNILEKSSLFNDSSNINIRRYLPRNDGSSVYNRTVSVITRDKDNNMWIGTPTGINYVNPLGDPVRLITHSADKKSISHNRIGALAQSGEGKVWIGTDGGGLDLYDPQTGIIFNYHHNEEDQSSLSNNYILSILEDSKDRIWVGTYQGGLNRLDIKNGKARHYLQGSVSNGSDVRVIFESRNGTIWVGTNRGGLYKYIEGKDRFKYIESLGKIDIRSIVEDQEEGVLWFATFGSGLIKYNPEADDFQSFNEDNTKGFNSDIIFSVLLMENGEVLAGTRFGGILRFNPKTKEVLTFSVEDGLSNNTVNSLIWEDETYIWMGTYNGINRYNVETNEILDVSSLDNLQSGEFNIGAALKNSSGNLYFGGNNGLNILDPNHFKRVKQDYPLLFQGLKVLNKTVEVRVEEKNSILRQAIFYQDKIKLNHNQNSFSVEFASLKYPEAHNLTYSYKLENHNKYWIEDQKEGIANFTSVPPGEYILKVRVNSGVNTKNYKELKFNIVPPIWKTWPAYLLYFIMATILIWISFKYYSERVHLKNSLLFEKKQRHLEKDLNEERFRFFTAFSHELKTPLTLILAPVENLLEIQNKKIKTDLLFIQRNARKLHHSINKLLEFRKAEEGLSQLNRREHDISENLKTWIENYLPLAKEKNITLEYSLPVDKKIFNVDIEKIEVVINNLLSNAIKYCKINGEVKISLICNSDNFKITVSDTGTGISKEELSHIFNWYYRSNSNVKEKGNGIGLALSKRFAELHGGSIHAESTPEEKTIFTLAVPAVEIKEVEEHLNRDDEKVVTGQVFSDNIKSRKQTANLKPNKDRRLILIIDDNEEILNFLSNIFKEEYDIIHSRNGREGIVKASNYVPDLIISDVMMPEKNGVDLCFELKQQHSTSHIPIILLTAKGNFESINLGYEQGADDYIVKPFNPKLLKTRVKNLLFSREQLQHHFKGVRENKSKTEEKVSVLLTKEKEFLSELDLIIAKNMGKGTDNVDLISQKVGMSRTSLYRKLKAITGLSINEYIRNLKIERAAELIKNENFSVSQASYEVGFTNLKYFRKIFKEKFGKTPREFKS</sequence>
<dbReference type="SMART" id="SM00342">
    <property type="entry name" value="HTH_ARAC"/>
    <property type="match status" value="1"/>
</dbReference>
<dbReference type="CDD" id="cd00082">
    <property type="entry name" value="HisKA"/>
    <property type="match status" value="1"/>
</dbReference>
<proteinExistence type="predicted"/>
<dbReference type="InterPro" id="IPR011110">
    <property type="entry name" value="Reg_prop"/>
</dbReference>
<feature type="domain" description="HTH araC/xylS-type" evidence="8">
    <location>
        <begin position="1259"/>
        <end position="1357"/>
    </location>
</feature>
<dbReference type="InterPro" id="IPR005467">
    <property type="entry name" value="His_kinase_dom"/>
</dbReference>
<dbReference type="PRINTS" id="PR00344">
    <property type="entry name" value="BCTRLSENSOR"/>
</dbReference>
<dbReference type="Gene3D" id="1.10.10.60">
    <property type="entry name" value="Homeodomain-like"/>
    <property type="match status" value="2"/>
</dbReference>
<dbReference type="InterPro" id="IPR003594">
    <property type="entry name" value="HATPase_dom"/>
</dbReference>
<feature type="modified residue" description="4-aspartylphosphate" evidence="7">
    <location>
        <position position="1156"/>
    </location>
</feature>
<dbReference type="InterPro" id="IPR003661">
    <property type="entry name" value="HisK_dim/P_dom"/>
</dbReference>
<dbReference type="SMART" id="SM00387">
    <property type="entry name" value="HATPase_c"/>
    <property type="match status" value="1"/>
</dbReference>
<dbReference type="InterPro" id="IPR015943">
    <property type="entry name" value="WD40/YVTN_repeat-like_dom_sf"/>
</dbReference>
<dbReference type="Pfam" id="PF02518">
    <property type="entry name" value="HATPase_c"/>
    <property type="match status" value="1"/>
</dbReference>
<dbReference type="PROSITE" id="PS50110">
    <property type="entry name" value="RESPONSE_REGULATORY"/>
    <property type="match status" value="1"/>
</dbReference>
<dbReference type="InterPro" id="IPR009057">
    <property type="entry name" value="Homeodomain-like_sf"/>
</dbReference>
<dbReference type="InterPro" id="IPR013783">
    <property type="entry name" value="Ig-like_fold"/>
</dbReference>
<dbReference type="SMART" id="SM00388">
    <property type="entry name" value="HisKA"/>
    <property type="match status" value="1"/>
</dbReference>
<keyword evidence="5" id="KW-0238">DNA-binding</keyword>
<dbReference type="GO" id="GO:0000155">
    <property type="term" value="F:phosphorelay sensor kinase activity"/>
    <property type="evidence" value="ECO:0007669"/>
    <property type="project" value="InterPro"/>
</dbReference>
<dbReference type="InterPro" id="IPR011006">
    <property type="entry name" value="CheY-like_superfamily"/>
</dbReference>
<evidence type="ECO:0000256" key="1">
    <source>
        <dbReference type="ARBA" id="ARBA00000085"/>
    </source>
</evidence>
<dbReference type="Gene3D" id="3.30.565.10">
    <property type="entry name" value="Histidine kinase-like ATPase, C-terminal domain"/>
    <property type="match status" value="1"/>
</dbReference>
<dbReference type="InterPro" id="IPR001789">
    <property type="entry name" value="Sig_transdc_resp-reg_receiver"/>
</dbReference>
<dbReference type="PANTHER" id="PTHR43547">
    <property type="entry name" value="TWO-COMPONENT HISTIDINE KINASE"/>
    <property type="match status" value="1"/>
</dbReference>
<evidence type="ECO:0000256" key="2">
    <source>
        <dbReference type="ARBA" id="ARBA00012438"/>
    </source>
</evidence>
<dbReference type="PROSITE" id="PS01124">
    <property type="entry name" value="HTH_ARAC_FAMILY_2"/>
    <property type="match status" value="1"/>
</dbReference>
<dbReference type="PANTHER" id="PTHR43547:SF2">
    <property type="entry name" value="HYBRID SIGNAL TRANSDUCTION HISTIDINE KINASE C"/>
    <property type="match status" value="1"/>
</dbReference>
<dbReference type="EMBL" id="LKTS01000034">
    <property type="protein sequence ID" value="PKD17701.1"/>
    <property type="molecule type" value="Genomic_DNA"/>
</dbReference>
<dbReference type="OrthoDB" id="1522078at2"/>
<dbReference type="InterPro" id="IPR036890">
    <property type="entry name" value="HATPase_C_sf"/>
</dbReference>
<evidence type="ECO:0000256" key="5">
    <source>
        <dbReference type="ARBA" id="ARBA00023125"/>
    </source>
</evidence>
<evidence type="ECO:0000256" key="3">
    <source>
        <dbReference type="ARBA" id="ARBA00022553"/>
    </source>
</evidence>
<dbReference type="PROSITE" id="PS00041">
    <property type="entry name" value="HTH_ARAC_FAMILY_1"/>
    <property type="match status" value="1"/>
</dbReference>
<dbReference type="Proteomes" id="UP000232673">
    <property type="component" value="Unassembled WGS sequence"/>
</dbReference>
<dbReference type="Gene3D" id="2.130.10.10">
    <property type="entry name" value="YVTN repeat-like/Quinoprotein amine dehydrogenase"/>
    <property type="match status" value="2"/>
</dbReference>
<evidence type="ECO:0000259" key="9">
    <source>
        <dbReference type="PROSITE" id="PS50109"/>
    </source>
</evidence>
<name>A0A2N0TSI4_9FLAO</name>
<feature type="domain" description="Response regulatory" evidence="10">
    <location>
        <begin position="1108"/>
        <end position="1223"/>
    </location>
</feature>